<protein>
    <recommendedName>
        <fullName evidence="7">Tetratricopeptide repeat protein</fullName>
    </recommendedName>
</protein>
<dbReference type="SMART" id="SM00028">
    <property type="entry name" value="TPR"/>
    <property type="match status" value="4"/>
</dbReference>
<dbReference type="Gene3D" id="1.25.40.10">
    <property type="entry name" value="Tetratricopeptide repeat domain"/>
    <property type="match status" value="2"/>
</dbReference>
<feature type="region of interest" description="Disordered" evidence="4">
    <location>
        <begin position="34"/>
        <end position="56"/>
    </location>
</feature>
<evidence type="ECO:0000256" key="2">
    <source>
        <dbReference type="ARBA" id="ARBA00022803"/>
    </source>
</evidence>
<dbReference type="InterPro" id="IPR051685">
    <property type="entry name" value="Ycf3/AcsC/BcsC/TPR_MFPF"/>
</dbReference>
<evidence type="ECO:0008006" key="7">
    <source>
        <dbReference type="Google" id="ProtNLM"/>
    </source>
</evidence>
<evidence type="ECO:0000256" key="1">
    <source>
        <dbReference type="ARBA" id="ARBA00022737"/>
    </source>
</evidence>
<dbReference type="PROSITE" id="PS50005">
    <property type="entry name" value="TPR"/>
    <property type="match status" value="2"/>
</dbReference>
<dbReference type="EMBL" id="PKUN01000023">
    <property type="protein sequence ID" value="PLX60455.1"/>
    <property type="molecule type" value="Genomic_DNA"/>
</dbReference>
<keyword evidence="2 3" id="KW-0802">TPR repeat</keyword>
<dbReference type="Pfam" id="PF14559">
    <property type="entry name" value="TPR_19"/>
    <property type="match status" value="1"/>
</dbReference>
<dbReference type="InterPro" id="IPR019734">
    <property type="entry name" value="TPR_rpt"/>
</dbReference>
<feature type="repeat" description="TPR" evidence="3">
    <location>
        <begin position="508"/>
        <end position="541"/>
    </location>
</feature>
<evidence type="ECO:0000313" key="6">
    <source>
        <dbReference type="Proteomes" id="UP000235015"/>
    </source>
</evidence>
<evidence type="ECO:0000313" key="5">
    <source>
        <dbReference type="EMBL" id="PLX60455.1"/>
    </source>
</evidence>
<feature type="repeat" description="TPR" evidence="3">
    <location>
        <begin position="235"/>
        <end position="268"/>
    </location>
</feature>
<sequence>MFMLQLLQRVLILTFFWSLVGCQSVPVKTVPATTAAPLSSEPGEPSVEIKSPDSSGRATELTQDIVFNLLAGEVAAQRGALSEAYAYQLQAARLSGDARSAERATRLALHMDKDDLAVRAASLWVDLAPEDLTARQLVVVLMLRQNEEAPVLEHLKAIVQISENMDENGFLNAMAAINRELKRDTVRKLMRKLVLAFPDDPRGGYALAIAALVDKDFAAAEQEADRLVAAQPDWPKGYLVLGRVYLAQGDKAQAKTFLADAVSRFPEDPLLISAYARLLVDAKELQPAYEQFLKLEEIEQEGDSASYWLGLIALELGKDEAAREHFLRLISLNKRADVAAYYLGRIAENRAQPKQAIEWYQRVESGEFNDEAQVRIVRLMASEGAVGEALDWLQRKRIQYPDQAARFYLIEVELLRDHGTPEQVMALFDTAIGAMPGNNDLLYARGLYAATQKRVDILERDLLQVINNDPKHADALNALGYTLADQTNRHQEALDYIRRALALKPDSAAIMDSMGWVLFRLGRYQEAIGYLRQAFDKLPDPEIAAHLGEVLWVTGEQQQARQVWQGILDESPESEHVLEVMRRLKI</sequence>
<evidence type="ECO:0000256" key="3">
    <source>
        <dbReference type="PROSITE-ProRule" id="PRU00339"/>
    </source>
</evidence>
<reference evidence="5 6" key="1">
    <citation type="submission" date="2017-11" db="EMBL/GenBank/DDBJ databases">
        <title>Genome-resolved metagenomics identifies genetic mobility, metabolic interactions, and unexpected diversity in perchlorate-reducing communities.</title>
        <authorList>
            <person name="Barnum T.P."/>
            <person name="Figueroa I.A."/>
            <person name="Carlstrom C.I."/>
            <person name="Lucas L.N."/>
            <person name="Engelbrektson A.L."/>
            <person name="Coates J.D."/>
        </authorList>
    </citation>
    <scope>NUCLEOTIDE SEQUENCE [LARGE SCALE GENOMIC DNA]</scope>
    <source>
        <strain evidence="5">BM301</strain>
    </source>
</reference>
<name>A0A2N6CTG0_9GAMM</name>
<dbReference type="PANTHER" id="PTHR44943">
    <property type="entry name" value="CELLULOSE SYNTHASE OPERON PROTEIN C"/>
    <property type="match status" value="1"/>
</dbReference>
<dbReference type="STRING" id="1111735.GCA_000428045_01512"/>
<dbReference type="InterPro" id="IPR011990">
    <property type="entry name" value="TPR-like_helical_dom_sf"/>
</dbReference>
<dbReference type="PANTHER" id="PTHR44943:SF8">
    <property type="entry name" value="TPR REPEAT-CONTAINING PROTEIN MJ0263"/>
    <property type="match status" value="1"/>
</dbReference>
<evidence type="ECO:0000256" key="4">
    <source>
        <dbReference type="SAM" id="MobiDB-lite"/>
    </source>
</evidence>
<comment type="caution">
    <text evidence="5">The sequence shown here is derived from an EMBL/GenBank/DDBJ whole genome shotgun (WGS) entry which is preliminary data.</text>
</comment>
<gene>
    <name evidence="5" type="ORF">C0630_13380</name>
</gene>
<dbReference type="SUPFAM" id="SSF48452">
    <property type="entry name" value="TPR-like"/>
    <property type="match status" value="2"/>
</dbReference>
<dbReference type="Proteomes" id="UP000235015">
    <property type="component" value="Unassembled WGS sequence"/>
</dbReference>
<accession>A0A2N6CTG0</accession>
<dbReference type="Pfam" id="PF13432">
    <property type="entry name" value="TPR_16"/>
    <property type="match status" value="3"/>
</dbReference>
<dbReference type="AlphaFoldDB" id="A0A2N6CTG0"/>
<proteinExistence type="predicted"/>
<organism evidence="5 6">
    <name type="scientific">Sedimenticola selenatireducens</name>
    <dbReference type="NCBI Taxonomy" id="191960"/>
    <lineage>
        <taxon>Bacteria</taxon>
        <taxon>Pseudomonadati</taxon>
        <taxon>Pseudomonadota</taxon>
        <taxon>Gammaproteobacteria</taxon>
        <taxon>Chromatiales</taxon>
        <taxon>Sedimenticolaceae</taxon>
        <taxon>Sedimenticola</taxon>
    </lineage>
</organism>
<keyword evidence="1" id="KW-0677">Repeat</keyword>